<reference evidence="1 2" key="2">
    <citation type="journal article" date="2016" name="Microb. Ecol.">
        <title>Genome Characteristics of a Novel Type I Methanotroph (Sn10-6) Isolated from a Flooded Indian Rice Field.</title>
        <authorList>
            <person name="Rahalkar M.C."/>
            <person name="Pandit P.S."/>
            <person name="Dhakephalkar P.K."/>
            <person name="Pore S."/>
            <person name="Arora P."/>
            <person name="Kapse N."/>
        </authorList>
    </citation>
    <scope>NUCLEOTIDE SEQUENCE [LARGE SCALE GENOMIC DNA]</scope>
    <source>
        <strain evidence="1 2">Sn10-6</strain>
    </source>
</reference>
<protein>
    <submittedName>
        <fullName evidence="1">Ni/Fe hydrogenase</fullName>
    </submittedName>
</protein>
<dbReference type="Gene3D" id="3.40.50.1450">
    <property type="entry name" value="HybD-like"/>
    <property type="match status" value="1"/>
</dbReference>
<dbReference type="PANTHER" id="PTHR30302">
    <property type="entry name" value="HYDROGENASE 1 MATURATION PROTEASE"/>
    <property type="match status" value="1"/>
</dbReference>
<comment type="caution">
    <text evidence="1">The sequence shown here is derived from an EMBL/GenBank/DDBJ whole genome shotgun (WGS) entry which is preliminary data.</text>
</comment>
<dbReference type="GO" id="GO:0004175">
    <property type="term" value="F:endopeptidase activity"/>
    <property type="evidence" value="ECO:0007669"/>
    <property type="project" value="TreeGrafter"/>
</dbReference>
<dbReference type="PANTHER" id="PTHR30302:SF5">
    <property type="entry name" value="SLR1876 PROTEIN"/>
    <property type="match status" value="1"/>
</dbReference>
<reference evidence="2" key="1">
    <citation type="submission" date="2015-03" db="EMBL/GenBank/DDBJ databases">
        <title>Draft genome sequence of a novel methanotroph (Sn10-6) isolated from flooded ricefield rhizosphere in India.</title>
        <authorList>
            <person name="Pandit P.S."/>
            <person name="Pore S.D."/>
            <person name="Arora P."/>
            <person name="Kapse N.G."/>
            <person name="Dhakephalkar P.K."/>
            <person name="Rahalkar M.C."/>
        </authorList>
    </citation>
    <scope>NUCLEOTIDE SEQUENCE [LARGE SCALE GENOMIC DNA]</scope>
    <source>
        <strain evidence="2">Sn10-6</strain>
    </source>
</reference>
<dbReference type="CDD" id="cd06066">
    <property type="entry name" value="H2MP_NAD-link-bidir"/>
    <property type="match status" value="1"/>
</dbReference>
<dbReference type="GO" id="GO:0016485">
    <property type="term" value="P:protein processing"/>
    <property type="evidence" value="ECO:0007669"/>
    <property type="project" value="TreeGrafter"/>
</dbReference>
<organism evidence="1 2">
    <name type="scientific">Methylocucumis oryzae</name>
    <dbReference type="NCBI Taxonomy" id="1632867"/>
    <lineage>
        <taxon>Bacteria</taxon>
        <taxon>Pseudomonadati</taxon>
        <taxon>Pseudomonadota</taxon>
        <taxon>Gammaproteobacteria</taxon>
        <taxon>Methylococcales</taxon>
        <taxon>Methylococcaceae</taxon>
        <taxon>Methylocucumis</taxon>
    </lineage>
</organism>
<dbReference type="InterPro" id="IPR023430">
    <property type="entry name" value="Pept_HybD-like_dom_sf"/>
</dbReference>
<dbReference type="RefSeq" id="WP_045779825.1">
    <property type="nucleotide sequence ID" value="NZ_LAJX01000156.1"/>
</dbReference>
<proteinExistence type="predicted"/>
<accession>A0A0F3IGH6</accession>
<dbReference type="EMBL" id="LAJX01000156">
    <property type="protein sequence ID" value="KJV05905.1"/>
    <property type="molecule type" value="Genomic_DNA"/>
</dbReference>
<dbReference type="InterPro" id="IPR000671">
    <property type="entry name" value="Peptidase_A31"/>
</dbReference>
<gene>
    <name evidence="1" type="ORF">VZ94_14840</name>
</gene>
<keyword evidence="2" id="KW-1185">Reference proteome</keyword>
<dbReference type="OrthoDB" id="9808862at2"/>
<dbReference type="GO" id="GO:0008047">
    <property type="term" value="F:enzyme activator activity"/>
    <property type="evidence" value="ECO:0007669"/>
    <property type="project" value="InterPro"/>
</dbReference>
<sequence length="169" mass="18457">MNTHASKPVLVLAVGNPSRGDDALGPLLLEKLESGLPALDSIELLTDFQLQIEHAMDLQNRSLVLFVDASVAVEQAFSLEALSPERDDSFTSHAMTPAAVLAVYQMVYHEPPPPSFLLSIRGEAFELGAELSALAVGYLEEAYQFSLQFLTQETEHKPILAEALMEGKY</sequence>
<dbReference type="Proteomes" id="UP000033684">
    <property type="component" value="Unassembled WGS sequence"/>
</dbReference>
<evidence type="ECO:0000313" key="2">
    <source>
        <dbReference type="Proteomes" id="UP000033684"/>
    </source>
</evidence>
<dbReference type="PATRIC" id="fig|1632867.3.peg.1518"/>
<dbReference type="AlphaFoldDB" id="A0A0F3IGH6"/>
<evidence type="ECO:0000313" key="1">
    <source>
        <dbReference type="EMBL" id="KJV05905.1"/>
    </source>
</evidence>
<dbReference type="SUPFAM" id="SSF53163">
    <property type="entry name" value="HybD-like"/>
    <property type="match status" value="1"/>
</dbReference>
<name>A0A0F3IGH6_9GAMM</name>
<dbReference type="NCBIfam" id="TIGR00072">
    <property type="entry name" value="hydrog_prot"/>
    <property type="match status" value="1"/>
</dbReference>